<sequence>MEISNPRRILAVSQPESGLLDLLKGLTGKAPSITADTIAGTTHNWPVKTSYYTATIPIWLDEISDSQVWSSEFLAPEAREVLTALGAFVVCFRKPINEAALAETKALLKHVSTVVKDGCGYSWDGACLAVAMPQTITPYLEKSFEDWEDICQDFGFEFVDFESKGRNQYSEPMGIERLKQALETNDWAGNEDFDVMDDLDQLNGEGYDEDDETSVGFGIDPAELENEMQGMKQAIYSGGLNLEDGEEDDEEVEKLQAMMLKLQAVKDMAAGMPKEEREKLAAKTVKEIMKTQ</sequence>
<keyword evidence="2" id="KW-1185">Reference proteome</keyword>
<gene>
    <name evidence="1" type="ORF">BP5553_04011</name>
</gene>
<dbReference type="PANTHER" id="PTHR28043:SF1">
    <property type="entry name" value="INCREASED RECOMBINATION CENTERS PROTEIN 6"/>
    <property type="match status" value="1"/>
</dbReference>
<dbReference type="RefSeq" id="XP_031872327.1">
    <property type="nucleotide sequence ID" value="XM_032012634.1"/>
</dbReference>
<dbReference type="GO" id="GO:0016192">
    <property type="term" value="P:vesicle-mediated transport"/>
    <property type="evidence" value="ECO:0007669"/>
    <property type="project" value="InterPro"/>
</dbReference>
<dbReference type="EMBL" id="NPIC01000002">
    <property type="protein sequence ID" value="RDL39671.1"/>
    <property type="molecule type" value="Genomic_DNA"/>
</dbReference>
<dbReference type="Proteomes" id="UP000254866">
    <property type="component" value="Unassembled WGS sequence"/>
</dbReference>
<dbReference type="GeneID" id="43596860"/>
<evidence type="ECO:0008006" key="3">
    <source>
        <dbReference type="Google" id="ProtNLM"/>
    </source>
</evidence>
<dbReference type="GO" id="GO:0030674">
    <property type="term" value="F:protein-macromolecule adaptor activity"/>
    <property type="evidence" value="ECO:0007669"/>
    <property type="project" value="TreeGrafter"/>
</dbReference>
<dbReference type="Pfam" id="PF10199">
    <property type="entry name" value="Adaptin_binding"/>
    <property type="match status" value="1"/>
</dbReference>
<dbReference type="InterPro" id="IPR034627">
    <property type="entry name" value="Irc6"/>
</dbReference>
<dbReference type="Gene3D" id="3.40.50.11960">
    <property type="match status" value="1"/>
</dbReference>
<organism evidence="1 2">
    <name type="scientific">Venustampulla echinocandica</name>
    <dbReference type="NCBI Taxonomy" id="2656787"/>
    <lineage>
        <taxon>Eukaryota</taxon>
        <taxon>Fungi</taxon>
        <taxon>Dikarya</taxon>
        <taxon>Ascomycota</taxon>
        <taxon>Pezizomycotina</taxon>
        <taxon>Leotiomycetes</taxon>
        <taxon>Helotiales</taxon>
        <taxon>Pleuroascaceae</taxon>
        <taxon>Venustampulla</taxon>
    </lineage>
</organism>
<evidence type="ECO:0000313" key="1">
    <source>
        <dbReference type="EMBL" id="RDL39671.1"/>
    </source>
</evidence>
<dbReference type="OrthoDB" id="10261384at2759"/>
<accession>A0A370TVW5</accession>
<reference evidence="1 2" key="1">
    <citation type="journal article" date="2018" name="IMA Fungus">
        <title>IMA Genome-F 9: Draft genome sequence of Annulohypoxylon stygium, Aspergillus mulundensis, Berkeleyomyces basicola (syn. Thielaviopsis basicola), Ceratocystis smalleyi, two Cercospora beticola strains, Coleophoma cylindrospora, Fusarium fracticaudum, Phialophora cf. hyalina, and Morchella septimelata.</title>
        <authorList>
            <person name="Wingfield B.D."/>
            <person name="Bills G.F."/>
            <person name="Dong Y."/>
            <person name="Huang W."/>
            <person name="Nel W.J."/>
            <person name="Swalarsk-Parry B.S."/>
            <person name="Vaghefi N."/>
            <person name="Wilken P.M."/>
            <person name="An Z."/>
            <person name="de Beer Z.W."/>
            <person name="De Vos L."/>
            <person name="Chen L."/>
            <person name="Duong T.A."/>
            <person name="Gao Y."/>
            <person name="Hammerbacher A."/>
            <person name="Kikkert J.R."/>
            <person name="Li Y."/>
            <person name="Li H."/>
            <person name="Li K."/>
            <person name="Li Q."/>
            <person name="Liu X."/>
            <person name="Ma X."/>
            <person name="Naidoo K."/>
            <person name="Pethybridge S.J."/>
            <person name="Sun J."/>
            <person name="Steenkamp E.T."/>
            <person name="van der Nest M.A."/>
            <person name="van Wyk S."/>
            <person name="Wingfield M.J."/>
            <person name="Xiong C."/>
            <person name="Yue Q."/>
            <person name="Zhang X."/>
        </authorList>
    </citation>
    <scope>NUCLEOTIDE SEQUENCE [LARGE SCALE GENOMIC DNA]</scope>
    <source>
        <strain evidence="1 2">BP 5553</strain>
    </source>
</reference>
<dbReference type="PANTHER" id="PTHR28043">
    <property type="entry name" value="INCREASED RECOMBINATION CENTERS PROTEIN 6"/>
    <property type="match status" value="1"/>
</dbReference>
<dbReference type="STRING" id="2656787.A0A370TVW5"/>
<proteinExistence type="predicted"/>
<protein>
    <recommendedName>
        <fullName evidence="3">Alpha and gamma adaptin binding protein p34</fullName>
    </recommendedName>
</protein>
<evidence type="ECO:0000313" key="2">
    <source>
        <dbReference type="Proteomes" id="UP000254866"/>
    </source>
</evidence>
<dbReference type="AlphaFoldDB" id="A0A370TVW5"/>
<name>A0A370TVW5_9HELO</name>
<comment type="caution">
    <text evidence="1">The sequence shown here is derived from an EMBL/GenBank/DDBJ whole genome shotgun (WGS) entry which is preliminary data.</text>
</comment>